<evidence type="ECO:0000256" key="1">
    <source>
        <dbReference type="SAM" id="MobiDB-lite"/>
    </source>
</evidence>
<feature type="region of interest" description="Disordered" evidence="1">
    <location>
        <begin position="108"/>
        <end position="183"/>
    </location>
</feature>
<organism evidence="2 3">
    <name type="scientific">Olea europaea subsp. europaea</name>
    <dbReference type="NCBI Taxonomy" id="158383"/>
    <lineage>
        <taxon>Eukaryota</taxon>
        <taxon>Viridiplantae</taxon>
        <taxon>Streptophyta</taxon>
        <taxon>Embryophyta</taxon>
        <taxon>Tracheophyta</taxon>
        <taxon>Spermatophyta</taxon>
        <taxon>Magnoliopsida</taxon>
        <taxon>eudicotyledons</taxon>
        <taxon>Gunneridae</taxon>
        <taxon>Pentapetalae</taxon>
        <taxon>asterids</taxon>
        <taxon>lamiids</taxon>
        <taxon>Lamiales</taxon>
        <taxon>Oleaceae</taxon>
        <taxon>Oleeae</taxon>
        <taxon>Olea</taxon>
    </lineage>
</organism>
<dbReference type="EMBL" id="CACTIH010000025">
    <property type="protein sequence ID" value="CAA2935334.1"/>
    <property type="molecule type" value="Genomic_DNA"/>
</dbReference>
<gene>
    <name evidence="2" type="ORF">OLEA9_A005958</name>
</gene>
<reference evidence="2 3" key="1">
    <citation type="submission" date="2019-12" db="EMBL/GenBank/DDBJ databases">
        <authorList>
            <person name="Alioto T."/>
            <person name="Alioto T."/>
            <person name="Gomez Garrido J."/>
        </authorList>
    </citation>
    <scope>NUCLEOTIDE SEQUENCE [LARGE SCALE GENOMIC DNA]</scope>
</reference>
<sequence length="183" mass="20207">MAADASEKPKLMNDMDEDDEPSVFIWSRLLKQNHSNSQAQSKLMDDMDEDHELLVYKQNRPPKQNQSNSHTQKPSSQELDLQLGRPMPNVLAQNGRRFEVQKSMVLSFSKSPPVKSPVTGLEASNSSAKASPLRSPNANLKPSATYRSENVTQLRKVEKPSTGPASTSLSKINLNNTCKGSNA</sequence>
<accession>A0A8S0PBX1</accession>
<dbReference type="Gramene" id="OE9A005958T1">
    <property type="protein sequence ID" value="OE9A005958C1"/>
    <property type="gene ID" value="OE9A005958"/>
</dbReference>
<feature type="region of interest" description="Disordered" evidence="1">
    <location>
        <begin position="34"/>
        <end position="85"/>
    </location>
</feature>
<keyword evidence="3" id="KW-1185">Reference proteome</keyword>
<comment type="caution">
    <text evidence="2">The sequence shown here is derived from an EMBL/GenBank/DDBJ whole genome shotgun (WGS) entry which is preliminary data.</text>
</comment>
<protein>
    <submittedName>
        <fullName evidence="2">Topoisomerase I</fullName>
    </submittedName>
</protein>
<dbReference type="Proteomes" id="UP000594638">
    <property type="component" value="Unassembled WGS sequence"/>
</dbReference>
<feature type="compositionally biased region" description="Polar residues" evidence="1">
    <location>
        <begin position="61"/>
        <end position="79"/>
    </location>
</feature>
<feature type="compositionally biased region" description="Polar residues" evidence="1">
    <location>
        <begin position="163"/>
        <end position="183"/>
    </location>
</feature>
<dbReference type="AlphaFoldDB" id="A0A8S0PBX1"/>
<evidence type="ECO:0000313" key="2">
    <source>
        <dbReference type="EMBL" id="CAA2935334.1"/>
    </source>
</evidence>
<proteinExistence type="predicted"/>
<feature type="compositionally biased region" description="Polar residues" evidence="1">
    <location>
        <begin position="122"/>
        <end position="153"/>
    </location>
</feature>
<name>A0A8S0PBX1_OLEEU</name>
<evidence type="ECO:0000313" key="3">
    <source>
        <dbReference type="Proteomes" id="UP000594638"/>
    </source>
</evidence>
<feature type="compositionally biased region" description="Low complexity" evidence="1">
    <location>
        <begin position="109"/>
        <end position="118"/>
    </location>
</feature>